<dbReference type="GO" id="GO:0005737">
    <property type="term" value="C:cytoplasm"/>
    <property type="evidence" value="ECO:0007669"/>
    <property type="project" value="UniProtKB-SubCell"/>
</dbReference>
<dbReference type="GO" id="GO:0071555">
    <property type="term" value="P:cell wall organization"/>
    <property type="evidence" value="ECO:0007669"/>
    <property type="project" value="UniProtKB-KW"/>
</dbReference>
<dbReference type="EC" id="6.3.2.9" evidence="9 10"/>
<comment type="similarity">
    <text evidence="9">Belongs to the MurCDEF family.</text>
</comment>
<dbReference type="InterPro" id="IPR018109">
    <property type="entry name" value="Folylpolyglutamate_synth_CS"/>
</dbReference>
<dbReference type="GO" id="GO:0005524">
    <property type="term" value="F:ATP binding"/>
    <property type="evidence" value="ECO:0007669"/>
    <property type="project" value="UniProtKB-UniRule"/>
</dbReference>
<dbReference type="Gene3D" id="3.40.1190.10">
    <property type="entry name" value="Mur-like, catalytic domain"/>
    <property type="match status" value="1"/>
</dbReference>
<evidence type="ECO:0000313" key="14">
    <source>
        <dbReference type="Proteomes" id="UP000539642"/>
    </source>
</evidence>
<dbReference type="SUPFAM" id="SSF53244">
    <property type="entry name" value="MurD-like peptide ligases, peptide-binding domain"/>
    <property type="match status" value="1"/>
</dbReference>
<keyword evidence="6 9" id="KW-0547">Nucleotide-binding</keyword>
<dbReference type="PROSITE" id="PS01011">
    <property type="entry name" value="FOLYLPOLYGLU_SYNT_1"/>
    <property type="match status" value="1"/>
</dbReference>
<name>A0A840V398_9BACT</name>
<feature type="domain" description="Mur ligase C-terminal" evidence="11">
    <location>
        <begin position="315"/>
        <end position="427"/>
    </location>
</feature>
<dbReference type="NCBIfam" id="TIGR01087">
    <property type="entry name" value="murD"/>
    <property type="match status" value="1"/>
</dbReference>
<dbReference type="EMBL" id="JACHEO010000005">
    <property type="protein sequence ID" value="MBB5347611.1"/>
    <property type="molecule type" value="Genomic_DNA"/>
</dbReference>
<evidence type="ECO:0000259" key="12">
    <source>
        <dbReference type="Pfam" id="PF08245"/>
    </source>
</evidence>
<comment type="pathway">
    <text evidence="2 9 10">Cell wall biogenesis; peptidoglycan biosynthesis.</text>
</comment>
<evidence type="ECO:0000256" key="8">
    <source>
        <dbReference type="ARBA" id="ARBA00023306"/>
    </source>
</evidence>
<evidence type="ECO:0000256" key="1">
    <source>
        <dbReference type="ARBA" id="ARBA00004496"/>
    </source>
</evidence>
<keyword evidence="3 9" id="KW-0963">Cytoplasm</keyword>
<dbReference type="PANTHER" id="PTHR43692">
    <property type="entry name" value="UDP-N-ACETYLMURAMOYLALANINE--D-GLUTAMATE LIGASE"/>
    <property type="match status" value="1"/>
</dbReference>
<dbReference type="PANTHER" id="PTHR43692:SF1">
    <property type="entry name" value="UDP-N-ACETYLMURAMOYLALANINE--D-GLUTAMATE LIGASE"/>
    <property type="match status" value="1"/>
</dbReference>
<comment type="subcellular location">
    <subcellularLocation>
        <location evidence="1 9 10">Cytoplasm</location>
    </subcellularLocation>
</comment>
<gene>
    <name evidence="9" type="primary">murD</name>
    <name evidence="13" type="ORF">HNQ81_001332</name>
</gene>
<keyword evidence="14" id="KW-1185">Reference proteome</keyword>
<evidence type="ECO:0000256" key="7">
    <source>
        <dbReference type="ARBA" id="ARBA00022840"/>
    </source>
</evidence>
<dbReference type="HAMAP" id="MF_00639">
    <property type="entry name" value="MurD"/>
    <property type="match status" value="1"/>
</dbReference>
<evidence type="ECO:0000256" key="2">
    <source>
        <dbReference type="ARBA" id="ARBA00004752"/>
    </source>
</evidence>
<comment type="caution">
    <text evidence="13">The sequence shown here is derived from an EMBL/GenBank/DDBJ whole genome shotgun (WGS) entry which is preliminary data.</text>
</comment>
<evidence type="ECO:0000256" key="5">
    <source>
        <dbReference type="ARBA" id="ARBA00022618"/>
    </source>
</evidence>
<dbReference type="InterPro" id="IPR013221">
    <property type="entry name" value="Mur_ligase_cen"/>
</dbReference>
<dbReference type="Gene3D" id="3.90.190.20">
    <property type="entry name" value="Mur ligase, C-terminal domain"/>
    <property type="match status" value="1"/>
</dbReference>
<dbReference type="RefSeq" id="WP_183349519.1">
    <property type="nucleotide sequence ID" value="NZ_JACHEO010000005.1"/>
</dbReference>
<evidence type="ECO:0000256" key="6">
    <source>
        <dbReference type="ARBA" id="ARBA00022741"/>
    </source>
</evidence>
<dbReference type="UniPathway" id="UPA00219"/>
<accession>A0A840V398</accession>
<organism evidence="13 14">
    <name type="scientific">Desulfoprunum benzoelyticum</name>
    <dbReference type="NCBI Taxonomy" id="1506996"/>
    <lineage>
        <taxon>Bacteria</taxon>
        <taxon>Pseudomonadati</taxon>
        <taxon>Thermodesulfobacteriota</taxon>
        <taxon>Desulfobulbia</taxon>
        <taxon>Desulfobulbales</taxon>
        <taxon>Desulfobulbaceae</taxon>
        <taxon>Desulfoprunum</taxon>
    </lineage>
</organism>
<keyword evidence="4 9" id="KW-0436">Ligase</keyword>
<feature type="binding site" evidence="9">
    <location>
        <begin position="121"/>
        <end position="127"/>
    </location>
    <ligand>
        <name>ATP</name>
        <dbReference type="ChEBI" id="CHEBI:30616"/>
    </ligand>
</feature>
<dbReference type="InterPro" id="IPR036565">
    <property type="entry name" value="Mur-like_cat_sf"/>
</dbReference>
<dbReference type="GO" id="GO:0004326">
    <property type="term" value="F:tetrahydrofolylpolyglutamate synthase activity"/>
    <property type="evidence" value="ECO:0007669"/>
    <property type="project" value="InterPro"/>
</dbReference>
<dbReference type="Pfam" id="PF02875">
    <property type="entry name" value="Mur_ligase_C"/>
    <property type="match status" value="1"/>
</dbReference>
<proteinExistence type="inferred from homology"/>
<evidence type="ECO:0000256" key="9">
    <source>
        <dbReference type="HAMAP-Rule" id="MF_00639"/>
    </source>
</evidence>
<evidence type="ECO:0000313" key="13">
    <source>
        <dbReference type="EMBL" id="MBB5347611.1"/>
    </source>
</evidence>
<sequence length="463" mass="47787">MTKNTLIKPGMRIAVIGLGLSGRAAVRYLLACGAEVIVSDNRREPEFVAGEGGFLRETGVAWEAGGHRSAFFAGVDMVFVSPGVPLHLPLLQELRGRGVAIVGELAVAAPVLSDPVIAITGTNGKTTVTTLIGQLLQGAGKNAFVGGNIGTPLFHHLLDETGADAVVLEVSSFQLDTAGSFRPDIALLLNITPDHIDRHGSLAGYSRAKLKIFANQGAADTAIVNGDDPLCRQALAAIAGRVLLFGHTADCQARIKGDRILLAWPEVESYDLAGSRLANAIGLMNAAAAILAARAAGCSRDDILAGLLAFQPLRHRVEEVAQIDGITYYDDSKATNTGAVLAALAQVAGKVVLIAGGRDKGEDYALLQEGVRNKARRVILIGEAADQIAAALVGTAPLDRAATMEEAVGKAQAAARPGDAVLLSPACASFDMFTSYAHRGDVFAAAVRGLKGAAAPVGSGGEV</sequence>
<evidence type="ECO:0000256" key="4">
    <source>
        <dbReference type="ARBA" id="ARBA00022598"/>
    </source>
</evidence>
<evidence type="ECO:0000259" key="11">
    <source>
        <dbReference type="Pfam" id="PF02875"/>
    </source>
</evidence>
<protein>
    <recommendedName>
        <fullName evidence="9 10">UDP-N-acetylmuramoylalanine--D-glutamate ligase</fullName>
        <ecNumber evidence="9 10">6.3.2.9</ecNumber>
    </recommendedName>
    <alternativeName>
        <fullName evidence="9">D-glutamic acid-adding enzyme</fullName>
    </alternativeName>
    <alternativeName>
        <fullName evidence="9">UDP-N-acetylmuramoyl-L-alanyl-D-glutamate synthetase</fullName>
    </alternativeName>
</protein>
<keyword evidence="9 10" id="KW-0573">Peptidoglycan synthesis</keyword>
<dbReference type="Pfam" id="PF21799">
    <property type="entry name" value="MurD-like_N"/>
    <property type="match status" value="1"/>
</dbReference>
<dbReference type="InterPro" id="IPR036615">
    <property type="entry name" value="Mur_ligase_C_dom_sf"/>
</dbReference>
<dbReference type="Pfam" id="PF08245">
    <property type="entry name" value="Mur_ligase_M"/>
    <property type="match status" value="1"/>
</dbReference>
<keyword evidence="9 10" id="KW-0961">Cell wall biogenesis/degradation</keyword>
<dbReference type="AlphaFoldDB" id="A0A840V398"/>
<dbReference type="InterPro" id="IPR004101">
    <property type="entry name" value="Mur_ligase_C"/>
</dbReference>
<dbReference type="Gene3D" id="3.40.50.720">
    <property type="entry name" value="NAD(P)-binding Rossmann-like Domain"/>
    <property type="match status" value="1"/>
</dbReference>
<keyword evidence="7 9" id="KW-0067">ATP-binding</keyword>
<comment type="catalytic activity">
    <reaction evidence="9 10">
        <text>UDP-N-acetyl-alpha-D-muramoyl-L-alanine + D-glutamate + ATP = UDP-N-acetyl-alpha-D-muramoyl-L-alanyl-D-glutamate + ADP + phosphate + H(+)</text>
        <dbReference type="Rhea" id="RHEA:16429"/>
        <dbReference type="ChEBI" id="CHEBI:15378"/>
        <dbReference type="ChEBI" id="CHEBI:29986"/>
        <dbReference type="ChEBI" id="CHEBI:30616"/>
        <dbReference type="ChEBI" id="CHEBI:43474"/>
        <dbReference type="ChEBI" id="CHEBI:83898"/>
        <dbReference type="ChEBI" id="CHEBI:83900"/>
        <dbReference type="ChEBI" id="CHEBI:456216"/>
        <dbReference type="EC" id="6.3.2.9"/>
    </reaction>
</comment>
<reference evidence="13 14" key="1">
    <citation type="submission" date="2020-08" db="EMBL/GenBank/DDBJ databases">
        <title>Genomic Encyclopedia of Type Strains, Phase IV (KMG-IV): sequencing the most valuable type-strain genomes for metagenomic binning, comparative biology and taxonomic classification.</title>
        <authorList>
            <person name="Goeker M."/>
        </authorList>
    </citation>
    <scope>NUCLEOTIDE SEQUENCE [LARGE SCALE GENOMIC DNA]</scope>
    <source>
        <strain evidence="13 14">DSM 28570</strain>
    </source>
</reference>
<dbReference type="GO" id="GO:0008360">
    <property type="term" value="P:regulation of cell shape"/>
    <property type="evidence" value="ECO:0007669"/>
    <property type="project" value="UniProtKB-KW"/>
</dbReference>
<evidence type="ECO:0000256" key="10">
    <source>
        <dbReference type="RuleBase" id="RU003664"/>
    </source>
</evidence>
<keyword evidence="9 10" id="KW-0133">Cell shape</keyword>
<dbReference type="GO" id="GO:0051301">
    <property type="term" value="P:cell division"/>
    <property type="evidence" value="ECO:0007669"/>
    <property type="project" value="UniProtKB-KW"/>
</dbReference>
<comment type="function">
    <text evidence="9 10">Cell wall formation. Catalyzes the addition of glutamate to the nucleotide precursor UDP-N-acetylmuramoyl-L-alanine (UMA).</text>
</comment>
<dbReference type="Proteomes" id="UP000539642">
    <property type="component" value="Unassembled WGS sequence"/>
</dbReference>
<dbReference type="SUPFAM" id="SSF53623">
    <property type="entry name" value="MurD-like peptide ligases, catalytic domain"/>
    <property type="match status" value="1"/>
</dbReference>
<dbReference type="GO" id="GO:0008764">
    <property type="term" value="F:UDP-N-acetylmuramoylalanine-D-glutamate ligase activity"/>
    <property type="evidence" value="ECO:0007669"/>
    <property type="project" value="UniProtKB-UniRule"/>
</dbReference>
<evidence type="ECO:0000256" key="3">
    <source>
        <dbReference type="ARBA" id="ARBA00022490"/>
    </source>
</evidence>
<keyword evidence="8 9" id="KW-0131">Cell cycle</keyword>
<keyword evidence="5 9" id="KW-0132">Cell division</keyword>
<dbReference type="GO" id="GO:0009252">
    <property type="term" value="P:peptidoglycan biosynthetic process"/>
    <property type="evidence" value="ECO:0007669"/>
    <property type="project" value="UniProtKB-UniRule"/>
</dbReference>
<dbReference type="InterPro" id="IPR005762">
    <property type="entry name" value="MurD"/>
</dbReference>
<dbReference type="SUPFAM" id="SSF51984">
    <property type="entry name" value="MurCD N-terminal domain"/>
    <property type="match status" value="1"/>
</dbReference>
<feature type="domain" description="Mur ligase central" evidence="12">
    <location>
        <begin position="119"/>
        <end position="291"/>
    </location>
</feature>